<dbReference type="InterPro" id="IPR002104">
    <property type="entry name" value="Integrase_catalytic"/>
</dbReference>
<dbReference type="Gene3D" id="2.40.50.100">
    <property type="match status" value="2"/>
</dbReference>
<dbReference type="GO" id="GO:0003677">
    <property type="term" value="F:DNA binding"/>
    <property type="evidence" value="ECO:0007669"/>
    <property type="project" value="InterPro"/>
</dbReference>
<dbReference type="GO" id="GO:0006310">
    <property type="term" value="P:DNA recombination"/>
    <property type="evidence" value="ECO:0007669"/>
    <property type="project" value="UniProtKB-KW"/>
</dbReference>
<keyword evidence="7" id="KW-1185">Reference proteome</keyword>
<evidence type="ECO:0000313" key="7">
    <source>
        <dbReference type="Proteomes" id="UP000539642"/>
    </source>
</evidence>
<dbReference type="InterPro" id="IPR008995">
    <property type="entry name" value="Mo/tungstate-bd_C_term_dom"/>
</dbReference>
<dbReference type="EMBL" id="JACHEO010000006">
    <property type="protein sequence ID" value="MBB5347798.1"/>
    <property type="molecule type" value="Genomic_DNA"/>
</dbReference>
<comment type="caution">
    <text evidence="6">The sequence shown here is derived from an EMBL/GenBank/DDBJ whole genome shotgun (WGS) entry which is preliminary data.</text>
</comment>
<dbReference type="PROSITE" id="PS51866">
    <property type="entry name" value="MOP"/>
    <property type="match status" value="1"/>
</dbReference>
<sequence length="346" mass="38658">MAATAPSTQDNDRTCLDTLQLQRLEDDFRTWFETSTRREVRLSRQRIYLIFLLIRYTGAKLNEVLNLNPYKDFDPTRHIIRFSGGNAGEKATSREVRIPESMSDTIAALLADPPLRQALNNSLAIDPGFVRRKFYERTKAIGLPPRQGGPEMIRKARAVELLLDRMPLPAVQAFLGHSNPTLTSSYVSFSEEELAQVTRYHVEREFSRKTSACNVFFGKIGAIRKGDIQAIIEIATVSGMTIQSIITHGSLQQLDLAIGRLVRAEVKAPWVVLSREEPRCTAENRFCGLIERISTGTINSEFSLRLEDGTELCAIVGSGGSALLGLQEGDRVWAIFSCYAVILHVD</sequence>
<protein>
    <submittedName>
        <fullName evidence="6">Molybdate transport system regulatory protein</fullName>
    </submittedName>
</protein>
<evidence type="ECO:0000256" key="1">
    <source>
        <dbReference type="ARBA" id="ARBA00022505"/>
    </source>
</evidence>
<keyword evidence="1 3" id="KW-0500">Molybdenum</keyword>
<dbReference type="SUPFAM" id="SSF56349">
    <property type="entry name" value="DNA breaking-rejoining enzymes"/>
    <property type="match status" value="1"/>
</dbReference>
<dbReference type="InterPro" id="IPR004606">
    <property type="entry name" value="Mop_domain"/>
</dbReference>
<dbReference type="InterPro" id="IPR011010">
    <property type="entry name" value="DNA_brk_join_enz"/>
</dbReference>
<dbReference type="Gene3D" id="1.10.443.10">
    <property type="entry name" value="Intergrase catalytic core"/>
    <property type="match status" value="1"/>
</dbReference>
<evidence type="ECO:0000259" key="5">
    <source>
        <dbReference type="PROSITE" id="PS51898"/>
    </source>
</evidence>
<keyword evidence="2" id="KW-0233">DNA recombination</keyword>
<dbReference type="Pfam" id="PF03459">
    <property type="entry name" value="TOBE"/>
    <property type="match status" value="2"/>
</dbReference>
<dbReference type="RefSeq" id="WP_183349882.1">
    <property type="nucleotide sequence ID" value="NZ_JACHEO010000006.1"/>
</dbReference>
<reference evidence="6 7" key="1">
    <citation type="submission" date="2020-08" db="EMBL/GenBank/DDBJ databases">
        <title>Genomic Encyclopedia of Type Strains, Phase IV (KMG-IV): sequencing the most valuable type-strain genomes for metagenomic binning, comparative biology and taxonomic classification.</title>
        <authorList>
            <person name="Goeker M."/>
        </authorList>
    </citation>
    <scope>NUCLEOTIDE SEQUENCE [LARGE SCALE GENOMIC DNA]</scope>
    <source>
        <strain evidence="6 7">DSM 28570</strain>
    </source>
</reference>
<evidence type="ECO:0000256" key="3">
    <source>
        <dbReference type="PROSITE-ProRule" id="PRU01213"/>
    </source>
</evidence>
<feature type="domain" description="Tyr recombinase" evidence="5">
    <location>
        <begin position="18"/>
        <end position="199"/>
    </location>
</feature>
<proteinExistence type="predicted"/>
<dbReference type="GO" id="GO:0015689">
    <property type="term" value="P:molybdate ion transport"/>
    <property type="evidence" value="ECO:0007669"/>
    <property type="project" value="InterPro"/>
</dbReference>
<dbReference type="GO" id="GO:0015074">
    <property type="term" value="P:DNA integration"/>
    <property type="evidence" value="ECO:0007669"/>
    <property type="project" value="InterPro"/>
</dbReference>
<evidence type="ECO:0000313" key="6">
    <source>
        <dbReference type="EMBL" id="MBB5347798.1"/>
    </source>
</evidence>
<dbReference type="Proteomes" id="UP000539642">
    <property type="component" value="Unassembled WGS sequence"/>
</dbReference>
<dbReference type="InterPro" id="IPR005116">
    <property type="entry name" value="Transp-assoc_OB_typ1"/>
</dbReference>
<evidence type="ECO:0000256" key="2">
    <source>
        <dbReference type="ARBA" id="ARBA00023172"/>
    </source>
</evidence>
<name>A0A840UYR9_9BACT</name>
<dbReference type="InterPro" id="IPR013762">
    <property type="entry name" value="Integrase-like_cat_sf"/>
</dbReference>
<accession>A0A840UYR9</accession>
<dbReference type="PROSITE" id="PS51898">
    <property type="entry name" value="TYR_RECOMBINASE"/>
    <property type="match status" value="1"/>
</dbReference>
<dbReference type="SUPFAM" id="SSF50331">
    <property type="entry name" value="MOP-like"/>
    <property type="match status" value="2"/>
</dbReference>
<organism evidence="6 7">
    <name type="scientific">Desulfoprunum benzoelyticum</name>
    <dbReference type="NCBI Taxonomy" id="1506996"/>
    <lineage>
        <taxon>Bacteria</taxon>
        <taxon>Pseudomonadati</taxon>
        <taxon>Thermodesulfobacteriota</taxon>
        <taxon>Desulfobulbia</taxon>
        <taxon>Desulfobulbales</taxon>
        <taxon>Desulfobulbaceae</taxon>
        <taxon>Desulfoprunum</taxon>
    </lineage>
</organism>
<dbReference type="AlphaFoldDB" id="A0A840UYR9"/>
<gene>
    <name evidence="6" type="ORF">HNQ81_001522</name>
</gene>
<evidence type="ECO:0000259" key="4">
    <source>
        <dbReference type="PROSITE" id="PS51866"/>
    </source>
</evidence>
<dbReference type="CDD" id="cd00397">
    <property type="entry name" value="DNA_BRE_C"/>
    <property type="match status" value="1"/>
</dbReference>
<feature type="domain" description="Mop" evidence="4">
    <location>
        <begin position="209"/>
        <end position="275"/>
    </location>
</feature>